<dbReference type="EC" id="1.3.3.3" evidence="4"/>
<dbReference type="AlphaFoldDB" id="A0A838YH94"/>
<dbReference type="PANTHER" id="PTHR10755">
    <property type="entry name" value="COPROPORPHYRINOGEN III OXIDASE, MITOCHONDRIAL"/>
    <property type="match status" value="1"/>
</dbReference>
<dbReference type="GO" id="GO:0006782">
    <property type="term" value="P:protoporphyrinogen IX biosynthetic process"/>
    <property type="evidence" value="ECO:0007669"/>
    <property type="project" value="TreeGrafter"/>
</dbReference>
<gene>
    <name evidence="8" type="primary">hemF</name>
    <name evidence="8" type="ORF">H2021_00910</name>
</gene>
<keyword evidence="6" id="KW-0350">Heme biosynthesis</keyword>
<dbReference type="Proteomes" id="UP000585327">
    <property type="component" value="Unassembled WGS sequence"/>
</dbReference>
<dbReference type="PRINTS" id="PR00073">
    <property type="entry name" value="COPRGNOXDASE"/>
</dbReference>
<evidence type="ECO:0000256" key="5">
    <source>
        <dbReference type="ARBA" id="ARBA00023002"/>
    </source>
</evidence>
<dbReference type="PANTHER" id="PTHR10755:SF0">
    <property type="entry name" value="OXYGEN-DEPENDENT COPROPORPHYRINOGEN-III OXIDASE, MITOCHONDRIAL"/>
    <property type="match status" value="1"/>
</dbReference>
<accession>A0A838YH94</accession>
<evidence type="ECO:0000313" key="8">
    <source>
        <dbReference type="EMBL" id="MBA4723754.1"/>
    </source>
</evidence>
<evidence type="ECO:0000256" key="7">
    <source>
        <dbReference type="ARBA" id="ARBA00023244"/>
    </source>
</evidence>
<protein>
    <recommendedName>
        <fullName evidence="4">coproporphyrinogen oxidase</fullName>
        <ecNumber evidence="4">1.3.3.3</ecNumber>
    </recommendedName>
</protein>
<dbReference type="EMBL" id="JACETM010000004">
    <property type="protein sequence ID" value="MBA4723754.1"/>
    <property type="molecule type" value="Genomic_DNA"/>
</dbReference>
<organism evidence="8 9">
    <name type="scientific">SAR86 cluster bacterium</name>
    <dbReference type="NCBI Taxonomy" id="2030880"/>
    <lineage>
        <taxon>Bacteria</taxon>
        <taxon>Pseudomonadati</taxon>
        <taxon>Pseudomonadota</taxon>
        <taxon>Gammaproteobacteria</taxon>
        <taxon>SAR86 cluster</taxon>
    </lineage>
</organism>
<comment type="subunit">
    <text evidence="3">Homodimer.</text>
</comment>
<dbReference type="GO" id="GO:0005737">
    <property type="term" value="C:cytoplasm"/>
    <property type="evidence" value="ECO:0007669"/>
    <property type="project" value="TreeGrafter"/>
</dbReference>
<evidence type="ECO:0000256" key="2">
    <source>
        <dbReference type="ARBA" id="ARBA00010644"/>
    </source>
</evidence>
<sequence length="300" mass="34839">MKKLEQRFLTIQKEIFDVYSKMELSKNTDNIQDSWKRPEGGGGKTCVIQNGNIFDNSAVNFSSIYGSKLPKSALGNSKVKSTRYGFQAMGVSVICHPKNPNIPTSHMNIRLFCILNKNKQIKDWWIGGGYDLTPYVIYKDDINNWHTQAKANLDRFDKSFYKPFSKTCNEYFYIPHRNERRGVGGIFFDNKQYKSIDSSINFLESIAKAYLSSYKELINMRKKETFTKEDKQFQEIRRGRYVEFNLVNDRGTAFGLQSNGRIPSILSSLPLNASWVYKKTKSMEAREKKLIKMLNKDWNV</sequence>
<dbReference type="Gene3D" id="3.40.1500.10">
    <property type="entry name" value="Coproporphyrinogen III oxidase, aerobic"/>
    <property type="match status" value="1"/>
</dbReference>
<comment type="caution">
    <text evidence="8">The sequence shown here is derived from an EMBL/GenBank/DDBJ whole genome shotgun (WGS) entry which is preliminary data.</text>
</comment>
<dbReference type="InterPro" id="IPR036406">
    <property type="entry name" value="Coprogen_oxidase_aer_sf"/>
</dbReference>
<proteinExistence type="inferred from homology"/>
<dbReference type="GO" id="GO:0004109">
    <property type="term" value="F:coproporphyrinogen oxidase activity"/>
    <property type="evidence" value="ECO:0007669"/>
    <property type="project" value="UniProtKB-EC"/>
</dbReference>
<keyword evidence="5 8" id="KW-0560">Oxidoreductase</keyword>
<dbReference type="InterPro" id="IPR001260">
    <property type="entry name" value="Coprogen_oxidase_aer"/>
</dbReference>
<dbReference type="NCBIfam" id="NF003727">
    <property type="entry name" value="PRK05330.1"/>
    <property type="match status" value="1"/>
</dbReference>
<dbReference type="SUPFAM" id="SSF102886">
    <property type="entry name" value="Coproporphyrinogen III oxidase"/>
    <property type="match status" value="1"/>
</dbReference>
<name>A0A838YH94_9GAMM</name>
<evidence type="ECO:0000256" key="6">
    <source>
        <dbReference type="ARBA" id="ARBA00023133"/>
    </source>
</evidence>
<comment type="pathway">
    <text evidence="1">Porphyrin-containing compound metabolism; protoporphyrin-IX biosynthesis; protoporphyrinogen-IX from coproporphyrinogen-III (O2 route): step 1/1.</text>
</comment>
<evidence type="ECO:0000256" key="1">
    <source>
        <dbReference type="ARBA" id="ARBA00005168"/>
    </source>
</evidence>
<keyword evidence="7" id="KW-0627">Porphyrin biosynthesis</keyword>
<reference evidence="8 9" key="1">
    <citation type="submission" date="2020-06" db="EMBL/GenBank/DDBJ databases">
        <title>Dysbiosis in marine aquaculture revealed through microbiome analysis: reverse ecology for environmental sustainability.</title>
        <authorList>
            <person name="Haro-Moreno J.M."/>
            <person name="Coutinho F.H."/>
            <person name="Zaragoza-Solas A."/>
            <person name="Picazo A."/>
            <person name="Almagro-Moreno S."/>
            <person name="Lopez-Perez M."/>
        </authorList>
    </citation>
    <scope>NUCLEOTIDE SEQUENCE [LARGE SCALE GENOMIC DNA]</scope>
    <source>
        <strain evidence="8">MCMED-G42</strain>
    </source>
</reference>
<dbReference type="PIRSF" id="PIRSF000166">
    <property type="entry name" value="Coproporphyri_ox"/>
    <property type="match status" value="1"/>
</dbReference>
<comment type="similarity">
    <text evidence="2">Belongs to the aerobic coproporphyrinogen-III oxidase family.</text>
</comment>
<evidence type="ECO:0000256" key="4">
    <source>
        <dbReference type="ARBA" id="ARBA00012869"/>
    </source>
</evidence>
<evidence type="ECO:0000256" key="3">
    <source>
        <dbReference type="ARBA" id="ARBA00011738"/>
    </source>
</evidence>
<dbReference type="Pfam" id="PF01218">
    <property type="entry name" value="Coprogen_oxidas"/>
    <property type="match status" value="1"/>
</dbReference>
<evidence type="ECO:0000313" key="9">
    <source>
        <dbReference type="Proteomes" id="UP000585327"/>
    </source>
</evidence>